<reference evidence="2 3" key="1">
    <citation type="submission" date="2019-11" db="EMBL/GenBank/DDBJ databases">
        <title>Venatorbacter sp. nov. a predator of Campylobacter and other Gram-negative bacteria.</title>
        <authorList>
            <person name="Saeedi A."/>
            <person name="Cummings N.J."/>
            <person name="Connerton I.F."/>
            <person name="Connerton P.L."/>
        </authorList>
    </citation>
    <scope>NUCLEOTIDE SEQUENCE [LARGE SCALE GENOMIC DNA]</scope>
    <source>
        <strain evidence="2">XL5</strain>
    </source>
</reference>
<gene>
    <name evidence="2" type="ORF">GJQ55_05640</name>
</gene>
<keyword evidence="1" id="KW-1133">Transmembrane helix</keyword>
<feature type="transmembrane region" description="Helical" evidence="1">
    <location>
        <begin position="179"/>
        <end position="201"/>
    </location>
</feature>
<evidence type="ECO:0008006" key="4">
    <source>
        <dbReference type="Google" id="ProtNLM"/>
    </source>
</evidence>
<feature type="transmembrane region" description="Helical" evidence="1">
    <location>
        <begin position="140"/>
        <end position="159"/>
    </location>
</feature>
<dbReference type="EMBL" id="CP046056">
    <property type="protein sequence ID" value="QQD23994.1"/>
    <property type="molecule type" value="Genomic_DNA"/>
</dbReference>
<organism evidence="2 3">
    <name type="scientific">Venatoribacter cucullus</name>
    <dbReference type="NCBI Taxonomy" id="2661630"/>
    <lineage>
        <taxon>Bacteria</taxon>
        <taxon>Pseudomonadati</taxon>
        <taxon>Pseudomonadota</taxon>
        <taxon>Gammaproteobacteria</taxon>
        <taxon>Oceanospirillales</taxon>
        <taxon>Oceanospirillaceae</taxon>
        <taxon>Venatoribacter</taxon>
    </lineage>
</organism>
<dbReference type="AlphaFoldDB" id="A0A9X7UW56"/>
<accession>A0A9X7UW56</accession>
<protein>
    <recommendedName>
        <fullName evidence="4">DUF4234 domain-containing protein</fullName>
    </recommendedName>
</protein>
<keyword evidence="1" id="KW-0472">Membrane</keyword>
<proteinExistence type="predicted"/>
<evidence type="ECO:0000313" key="3">
    <source>
        <dbReference type="Proteomes" id="UP000596074"/>
    </source>
</evidence>
<dbReference type="Proteomes" id="UP000596074">
    <property type="component" value="Chromosome"/>
</dbReference>
<name>A0A9X7UW56_9GAMM</name>
<evidence type="ECO:0000313" key="2">
    <source>
        <dbReference type="EMBL" id="QQD23994.1"/>
    </source>
</evidence>
<dbReference type="RefSeq" id="WP_228346546.1">
    <property type="nucleotide sequence ID" value="NZ_CP046056.1"/>
</dbReference>
<keyword evidence="3" id="KW-1185">Reference proteome</keyword>
<feature type="transmembrane region" description="Helical" evidence="1">
    <location>
        <begin position="117"/>
        <end position="134"/>
    </location>
</feature>
<evidence type="ECO:0000256" key="1">
    <source>
        <dbReference type="SAM" id="Phobius"/>
    </source>
</evidence>
<dbReference type="KEGG" id="vcw:GJQ55_05640"/>
<sequence>MTRLDPWPLWRVSHPCTPEYTAAHLSGDAAMQEQVELQEKAAFFQVGTEKFIELTLCTFGLYSLYWTYRNWEVLQHRGEAVNPLLRTLLSPLYQYDLYRRVHQRAILENEVPRWTPVRLYVLFMAFSLIPAWMLVNENPWGWLLSLLTLLPNALVNMSINAIHDRHIRFFNLNLQLSGLNWAAIVAGLIGWLTLLIVVMAYH</sequence>
<keyword evidence="1" id="KW-0812">Transmembrane</keyword>